<dbReference type="InterPro" id="IPR029063">
    <property type="entry name" value="SAM-dependent_MTases_sf"/>
</dbReference>
<dbReference type="Proteomes" id="UP000033457">
    <property type="component" value="Chromosome"/>
</dbReference>
<organism evidence="7 9">
    <name type="scientific">Corynebacterium kutscheri</name>
    <dbReference type="NCBI Taxonomy" id="35755"/>
    <lineage>
        <taxon>Bacteria</taxon>
        <taxon>Bacillati</taxon>
        <taxon>Actinomycetota</taxon>
        <taxon>Actinomycetes</taxon>
        <taxon>Mycobacteriales</taxon>
        <taxon>Corynebacteriaceae</taxon>
        <taxon>Corynebacterium</taxon>
    </lineage>
</organism>
<dbReference type="PANTHER" id="PTHR43182:SF1">
    <property type="entry name" value="COBALT-PRECORRIN-7 C(5)-METHYLTRANSFERASE"/>
    <property type="match status" value="1"/>
</dbReference>
<dbReference type="InterPro" id="IPR035996">
    <property type="entry name" value="4pyrrol_Methylase_sf"/>
</dbReference>
<evidence type="ECO:0000256" key="5">
    <source>
        <dbReference type="ARBA" id="ARBA00022691"/>
    </source>
</evidence>
<dbReference type="STRING" id="35755.UL82_05140"/>
<evidence type="ECO:0000256" key="4">
    <source>
        <dbReference type="ARBA" id="ARBA00022679"/>
    </source>
</evidence>
<dbReference type="InterPro" id="IPR050714">
    <property type="entry name" value="Cobalamin_biosynth_MTase"/>
</dbReference>
<reference evidence="8 10" key="2">
    <citation type="submission" date="2018-12" db="EMBL/GenBank/DDBJ databases">
        <authorList>
            <consortium name="Pathogen Informatics"/>
        </authorList>
    </citation>
    <scope>NUCLEOTIDE SEQUENCE [LARGE SCALE GENOMIC DNA]</scope>
    <source>
        <strain evidence="8 10">NCTC949</strain>
    </source>
</reference>
<dbReference type="InterPro" id="IPR014008">
    <property type="entry name" value="Cbl_synth_MTase_CbiT"/>
</dbReference>
<evidence type="ECO:0000313" key="9">
    <source>
        <dbReference type="Proteomes" id="UP000033457"/>
    </source>
</evidence>
<proteinExistence type="predicted"/>
<evidence type="ECO:0000259" key="6">
    <source>
        <dbReference type="Pfam" id="PF00590"/>
    </source>
</evidence>
<dbReference type="AlphaFoldDB" id="A0A0F6TCW1"/>
<keyword evidence="4 7" id="KW-0808">Transferase</keyword>
<dbReference type="EMBL" id="LR134377">
    <property type="protein sequence ID" value="VEH08480.1"/>
    <property type="molecule type" value="Genomic_DNA"/>
</dbReference>
<dbReference type="Pfam" id="PF00590">
    <property type="entry name" value="TP_methylase"/>
    <property type="match status" value="1"/>
</dbReference>
<dbReference type="CDD" id="cd11644">
    <property type="entry name" value="Precorrin-6Y-MT"/>
    <property type="match status" value="1"/>
</dbReference>
<dbReference type="SUPFAM" id="SSF53790">
    <property type="entry name" value="Tetrapyrrole methylase"/>
    <property type="match status" value="1"/>
</dbReference>
<evidence type="ECO:0000313" key="7">
    <source>
        <dbReference type="EMBL" id="AKE41204.1"/>
    </source>
</evidence>
<dbReference type="PANTHER" id="PTHR43182">
    <property type="entry name" value="COBALT-PRECORRIN-6B C(15)-METHYLTRANSFERASE (DECARBOXYLATING)"/>
    <property type="match status" value="1"/>
</dbReference>
<name>A0A0F6TCW1_9CORY</name>
<dbReference type="GO" id="GO:0046025">
    <property type="term" value="F:precorrin-6Y C5,15-methyltransferase (decarboxylating) activity"/>
    <property type="evidence" value="ECO:0007669"/>
    <property type="project" value="UniProtKB-EC"/>
</dbReference>
<dbReference type="InterPro" id="IPR000878">
    <property type="entry name" value="4pyrrol_Mease"/>
</dbReference>
<dbReference type="OrthoDB" id="9787825at2"/>
<comment type="pathway">
    <text evidence="1">Cofactor biosynthesis; adenosylcobalamin biosynthesis.</text>
</comment>
<dbReference type="PIRSF" id="PIRSF036428">
    <property type="entry name" value="CobL"/>
    <property type="match status" value="1"/>
</dbReference>
<keyword evidence="3 7" id="KW-0489">Methyltransferase</keyword>
<accession>A0A0F6TCW1</accession>
<dbReference type="InterPro" id="IPR006365">
    <property type="entry name" value="Cbl_synth_CobL"/>
</dbReference>
<feature type="domain" description="Tetrapyrrole methylase" evidence="6">
    <location>
        <begin position="24"/>
        <end position="211"/>
    </location>
</feature>
<dbReference type="InterPro" id="IPR012818">
    <property type="entry name" value="CbiE"/>
</dbReference>
<evidence type="ECO:0000313" key="8">
    <source>
        <dbReference type="EMBL" id="VEH08480.1"/>
    </source>
</evidence>
<dbReference type="Gene3D" id="3.40.50.150">
    <property type="entry name" value="Vaccinia Virus protein VP39"/>
    <property type="match status" value="1"/>
</dbReference>
<protein>
    <submittedName>
        <fullName evidence="7 8">Precorrin-6Y C5,15-methyltransferase</fullName>
        <ecNumber evidence="7 8">2.1.1.132</ecNumber>
    </submittedName>
</protein>
<dbReference type="EC" id="2.1.1.132" evidence="7 8"/>
<keyword evidence="2" id="KW-0169">Cobalamin biosynthesis</keyword>
<reference evidence="7 9" key="1">
    <citation type="journal article" date="2015" name="Genome Announc.">
        <title>Complete Genome Sequence of Corynebacterium kutscheri DSM 20755, a Corynebacterial Type Strain with Remarkably Low G+C Content of Chromosomal DNA.</title>
        <authorList>
            <person name="Ruckert C."/>
            <person name="Albersmeier A."/>
            <person name="Winkler A."/>
            <person name="Tauch A."/>
        </authorList>
    </citation>
    <scope>NUCLEOTIDE SEQUENCE [LARGE SCALE GENOMIC DNA]</scope>
    <source>
        <strain evidence="7 9">DSM 20755</strain>
    </source>
</reference>
<dbReference type="GO" id="GO:0032259">
    <property type="term" value="P:methylation"/>
    <property type="evidence" value="ECO:0007669"/>
    <property type="project" value="UniProtKB-KW"/>
</dbReference>
<evidence type="ECO:0000256" key="1">
    <source>
        <dbReference type="ARBA" id="ARBA00004953"/>
    </source>
</evidence>
<dbReference type="SUPFAM" id="SSF53335">
    <property type="entry name" value="S-adenosyl-L-methionine-dependent methyltransferases"/>
    <property type="match status" value="1"/>
</dbReference>
<dbReference type="EMBL" id="CP011312">
    <property type="protein sequence ID" value="AKE41204.1"/>
    <property type="molecule type" value="Genomic_DNA"/>
</dbReference>
<dbReference type="NCBIfam" id="TIGR02467">
    <property type="entry name" value="CbiE"/>
    <property type="match status" value="1"/>
</dbReference>
<keyword evidence="9" id="KW-1185">Reference proteome</keyword>
<keyword evidence="5" id="KW-0949">S-adenosyl-L-methionine</keyword>
<dbReference type="GO" id="GO:0009236">
    <property type="term" value="P:cobalamin biosynthetic process"/>
    <property type="evidence" value="ECO:0007669"/>
    <property type="project" value="UniProtKB-UniPathway"/>
</dbReference>
<dbReference type="InterPro" id="IPR014777">
    <property type="entry name" value="4pyrrole_Mease_sub1"/>
</dbReference>
<dbReference type="HOGENOM" id="CLU_031955_0_0_11"/>
<dbReference type="KEGG" id="cku:UL82_05140"/>
<dbReference type="RefSeq" id="WP_046439368.1">
    <property type="nucleotide sequence ID" value="NZ_CP011312.1"/>
</dbReference>
<gene>
    <name evidence="7" type="primary">cbiE</name>
    <name evidence="8" type="synonym">cobL</name>
    <name evidence="8" type="ORF">NCTC949_01594</name>
    <name evidence="7" type="ORF">UL82_05140</name>
</gene>
<dbReference type="GO" id="GO:0008276">
    <property type="term" value="F:protein methyltransferase activity"/>
    <property type="evidence" value="ECO:0007669"/>
    <property type="project" value="InterPro"/>
</dbReference>
<dbReference type="Proteomes" id="UP000271380">
    <property type="component" value="Chromosome"/>
</dbReference>
<dbReference type="NCBIfam" id="TIGR02469">
    <property type="entry name" value="CbiT"/>
    <property type="match status" value="1"/>
</dbReference>
<evidence type="ECO:0000256" key="3">
    <source>
        <dbReference type="ARBA" id="ARBA00022603"/>
    </source>
</evidence>
<evidence type="ECO:0000256" key="2">
    <source>
        <dbReference type="ARBA" id="ARBA00022573"/>
    </source>
</evidence>
<dbReference type="Gene3D" id="3.40.1010.10">
    <property type="entry name" value="Cobalt-precorrin-4 Transmethylase, Domain 1"/>
    <property type="match status" value="1"/>
</dbReference>
<sequence length="422" mass="45353">MNNPARTDALHLAQGRDGEHKTQVSVVGIGAGGFAELGRSAQKVLLEAAVIIGSWRQLGLLPDHISGLRHPWPSPMLPSIPEIFANFQGQRIVVLGSGDPMFHGIGTTLRKVLPQLDFNVYPQPSSASLACARLGWALDRTPVESLVTNEVNTLLLRIQEGNRFLVLGRDENSPQQICDFLVTAGQPQAIIEVLNDLGGVDESYTQGTAAQPPSVVSSLNVIAISHLLPPTLSRVPGLNDDLFTNDGQLTKQHIRALTVSALRPKEGETLWDIGGGAGSIAIEFLRATQTSHAVCFEQEPSRQQRILDNALQLGVAHRLAVQASAPDNYTCVPDNPDVIFIGGGLTAPGVFDGAWQRLNDGGRLVANAVTIESEQKLIELRRQLGGSLSRFAMSHERGVGSFSAFQSAFPVTQWSIIKEANS</sequence>
<evidence type="ECO:0000313" key="10">
    <source>
        <dbReference type="Proteomes" id="UP000271380"/>
    </source>
</evidence>
<dbReference type="UniPathway" id="UPA00148"/>